<evidence type="ECO:0000259" key="1">
    <source>
        <dbReference type="Pfam" id="PF22768"/>
    </source>
</evidence>
<dbReference type="InterPro" id="IPR054738">
    <property type="entry name" value="Siphovirus-type_tail_C"/>
</dbReference>
<dbReference type="Gene3D" id="2.60.120.860">
    <property type="match status" value="1"/>
</dbReference>
<sequence length="300" mass="31199">MAPGDLVNRPGHVEITGPGGTVLLGPGTPYGWRTLTGWEETPPYDSGTVPRAGAHGAYLGRLLAQPRTIALDGLTIRTDPGRMSAAVRALAAATALADDELPLVVQLDDAPPLLMFARCIRQAVPTAAGGYALGVVTEGSVQFEATDPRRYGLVEQVVETQLPAAEPGLNWATAGLAWPLEWGTPGSTGALTVVNEGDAPAHPVITFRGPVDTPSITNLTTGDVLEYETPLAASDVLTIDTGAGTVLLNSTASRLGDVSPRSVPEESFVLPPGTTTLIYRAAPGSDPQSTAAVRFRSAYW</sequence>
<dbReference type="RefSeq" id="WP_176163401.1">
    <property type="nucleotide sequence ID" value="NZ_CP054929.1"/>
</dbReference>
<dbReference type="EMBL" id="CP054929">
    <property type="protein sequence ID" value="QKW51684.1"/>
    <property type="molecule type" value="Genomic_DNA"/>
</dbReference>
<gene>
    <name evidence="2" type="ORF">HUT08_21575</name>
</gene>
<accession>A0A7H8NB81</accession>
<evidence type="ECO:0000313" key="3">
    <source>
        <dbReference type="Proteomes" id="UP000509303"/>
    </source>
</evidence>
<dbReference type="Pfam" id="PF22768">
    <property type="entry name" value="SPP1_Dit"/>
    <property type="match status" value="1"/>
</dbReference>
<organism evidence="2 3">
    <name type="scientific">Streptomyces buecherae</name>
    <dbReference type="NCBI Taxonomy" id="2763006"/>
    <lineage>
        <taxon>Bacteria</taxon>
        <taxon>Bacillati</taxon>
        <taxon>Actinomycetota</taxon>
        <taxon>Actinomycetes</taxon>
        <taxon>Kitasatosporales</taxon>
        <taxon>Streptomycetaceae</taxon>
        <taxon>Streptomyces</taxon>
    </lineage>
</organism>
<protein>
    <submittedName>
        <fullName evidence="2">Phage tail family protein</fullName>
    </submittedName>
</protein>
<keyword evidence="3" id="KW-1185">Reference proteome</keyword>
<dbReference type="Proteomes" id="UP000509303">
    <property type="component" value="Chromosome"/>
</dbReference>
<feature type="domain" description="Siphovirus-type tail component C-terminal" evidence="1">
    <location>
        <begin position="196"/>
        <end position="282"/>
    </location>
</feature>
<dbReference type="AlphaFoldDB" id="A0A7H8NB81"/>
<reference evidence="2 3" key="1">
    <citation type="submission" date="2020-06" db="EMBL/GenBank/DDBJ databases">
        <title>Genome mining for natural products.</title>
        <authorList>
            <person name="Zhang B."/>
            <person name="Shi J."/>
            <person name="Ge H."/>
        </authorList>
    </citation>
    <scope>NUCLEOTIDE SEQUENCE [LARGE SCALE GENOMIC DNA]</scope>
    <source>
        <strain evidence="2 3">NA00687</strain>
    </source>
</reference>
<proteinExistence type="predicted"/>
<name>A0A7H8NB81_9ACTN</name>
<evidence type="ECO:0000313" key="2">
    <source>
        <dbReference type="EMBL" id="QKW51684.1"/>
    </source>
</evidence>